<dbReference type="InterPro" id="IPR040446">
    <property type="entry name" value="RRP7"/>
</dbReference>
<evidence type="ECO:0000313" key="5">
    <source>
        <dbReference type="EMBL" id="CAB9515881.1"/>
    </source>
</evidence>
<dbReference type="GO" id="GO:0006364">
    <property type="term" value="P:rRNA processing"/>
    <property type="evidence" value="ECO:0007669"/>
    <property type="project" value="TreeGrafter"/>
</dbReference>
<dbReference type="Proteomes" id="UP001153069">
    <property type="component" value="Unassembled WGS sequence"/>
</dbReference>
<sequence length="351" mass="39963">MGKSKKRSNASTTASTLIKGYLPVRVKLPEPPVGSKEGSERLDETFFFVKEHQGGNSSDDKKGGRTLFVANAPAVPGVTTKLLLTNLLGRYGEIERVTLVGNPRKQESSSSDAVALVSSDWKPFFPTFQGPIHASEKFAHVVFSSSQRMRKALQAVNELMAGKDDKLPGIQLEKLDLQMLRDETDRLYQKETVDMDDELEIDNKPKQIGVVALVQRYRASYQRLDRAKLLAKCNEVMQEYEDKEEEQRLSREEAANQPDDDGFITVTSKSVGVESGKHQLEKDKGAPPSGRRQHKRNRKKKQGIGATELQDFYRFQRKETRKRTLQDLRLQFEEDLKKVKKMKDEKQYKPF</sequence>
<dbReference type="InterPro" id="IPR012677">
    <property type="entry name" value="Nucleotide-bd_a/b_plait_sf"/>
</dbReference>
<dbReference type="GO" id="GO:0000028">
    <property type="term" value="P:ribosomal small subunit assembly"/>
    <property type="evidence" value="ECO:0007669"/>
    <property type="project" value="TreeGrafter"/>
</dbReference>
<accession>A0A9N8EAW9</accession>
<evidence type="ECO:0000259" key="4">
    <source>
        <dbReference type="PROSITE" id="PS50102"/>
    </source>
</evidence>
<dbReference type="SUPFAM" id="SSF54928">
    <property type="entry name" value="RNA-binding domain, RBD"/>
    <property type="match status" value="1"/>
</dbReference>
<name>A0A9N8EAW9_9STRA</name>
<dbReference type="GO" id="GO:0032545">
    <property type="term" value="C:CURI complex"/>
    <property type="evidence" value="ECO:0007669"/>
    <property type="project" value="TreeGrafter"/>
</dbReference>
<feature type="compositionally biased region" description="Basic and acidic residues" evidence="3">
    <location>
        <begin position="275"/>
        <end position="285"/>
    </location>
</feature>
<dbReference type="PANTHER" id="PTHR13191:SF0">
    <property type="entry name" value="RIBOSOMAL RNA-PROCESSING PROTEIN 7 HOMOLOG A-RELATED"/>
    <property type="match status" value="1"/>
</dbReference>
<dbReference type="Pfam" id="PF12923">
    <property type="entry name" value="RRP7"/>
    <property type="match status" value="1"/>
</dbReference>
<evidence type="ECO:0000313" key="6">
    <source>
        <dbReference type="Proteomes" id="UP001153069"/>
    </source>
</evidence>
<dbReference type="GO" id="GO:0003723">
    <property type="term" value="F:RNA binding"/>
    <property type="evidence" value="ECO:0007669"/>
    <property type="project" value="UniProtKB-UniRule"/>
</dbReference>
<protein>
    <submittedName>
        <fullName evidence="5">Inherit from NOG: ribosomal RNA processing 7 homolog A (Saccharomyces cerevisiae)</fullName>
    </submittedName>
</protein>
<dbReference type="Gene3D" id="3.30.70.330">
    <property type="match status" value="1"/>
</dbReference>
<dbReference type="Gene3D" id="6.10.250.1770">
    <property type="match status" value="1"/>
</dbReference>
<feature type="compositionally biased region" description="Basic residues" evidence="3">
    <location>
        <begin position="291"/>
        <end position="302"/>
    </location>
</feature>
<keyword evidence="6" id="KW-1185">Reference proteome</keyword>
<comment type="similarity">
    <text evidence="1">Belongs to the RRP7 family.</text>
</comment>
<organism evidence="5 6">
    <name type="scientific">Seminavis robusta</name>
    <dbReference type="NCBI Taxonomy" id="568900"/>
    <lineage>
        <taxon>Eukaryota</taxon>
        <taxon>Sar</taxon>
        <taxon>Stramenopiles</taxon>
        <taxon>Ochrophyta</taxon>
        <taxon>Bacillariophyta</taxon>
        <taxon>Bacillariophyceae</taxon>
        <taxon>Bacillariophycidae</taxon>
        <taxon>Naviculales</taxon>
        <taxon>Naviculaceae</taxon>
        <taxon>Seminavis</taxon>
    </lineage>
</organism>
<evidence type="ECO:0000256" key="1">
    <source>
        <dbReference type="ARBA" id="ARBA00006110"/>
    </source>
</evidence>
<dbReference type="GO" id="GO:0034456">
    <property type="term" value="C:UTP-C complex"/>
    <property type="evidence" value="ECO:0007669"/>
    <property type="project" value="TreeGrafter"/>
</dbReference>
<reference evidence="5" key="1">
    <citation type="submission" date="2020-06" db="EMBL/GenBank/DDBJ databases">
        <authorList>
            <consortium name="Plant Systems Biology data submission"/>
        </authorList>
    </citation>
    <scope>NUCLEOTIDE SEQUENCE</scope>
    <source>
        <strain evidence="5">D6</strain>
    </source>
</reference>
<dbReference type="InterPro" id="IPR035979">
    <property type="entry name" value="RBD_domain_sf"/>
</dbReference>
<feature type="compositionally biased region" description="Basic and acidic residues" evidence="3">
    <location>
        <begin position="245"/>
        <end position="254"/>
    </location>
</feature>
<feature type="domain" description="RRM" evidence="4">
    <location>
        <begin position="65"/>
        <end position="182"/>
    </location>
</feature>
<feature type="region of interest" description="Disordered" evidence="3">
    <location>
        <begin position="241"/>
        <end position="309"/>
    </location>
</feature>
<dbReference type="InterPro" id="IPR024326">
    <property type="entry name" value="RRP7_C"/>
</dbReference>
<gene>
    <name evidence="5" type="ORF">SEMRO_744_G196230.1</name>
</gene>
<evidence type="ECO:0000256" key="3">
    <source>
        <dbReference type="SAM" id="MobiDB-lite"/>
    </source>
</evidence>
<keyword evidence="2" id="KW-0694">RNA-binding</keyword>
<dbReference type="CDD" id="cd12932">
    <property type="entry name" value="RRP7_like"/>
    <property type="match status" value="1"/>
</dbReference>
<dbReference type="OrthoDB" id="5390at2759"/>
<dbReference type="EMBL" id="CAICTM010000743">
    <property type="protein sequence ID" value="CAB9515881.1"/>
    <property type="molecule type" value="Genomic_DNA"/>
</dbReference>
<comment type="caution">
    <text evidence="5">The sequence shown here is derived from an EMBL/GenBank/DDBJ whole genome shotgun (WGS) entry which is preliminary data.</text>
</comment>
<evidence type="ECO:0000256" key="2">
    <source>
        <dbReference type="PROSITE-ProRule" id="PRU00176"/>
    </source>
</evidence>
<proteinExistence type="inferred from homology"/>
<dbReference type="PROSITE" id="PS50102">
    <property type="entry name" value="RRM"/>
    <property type="match status" value="1"/>
</dbReference>
<dbReference type="InterPro" id="IPR000504">
    <property type="entry name" value="RRM_dom"/>
</dbReference>
<dbReference type="PANTHER" id="PTHR13191">
    <property type="entry name" value="RIBOSOMAL RNA PROCESSING PROTEIN 7-RELATED"/>
    <property type="match status" value="1"/>
</dbReference>
<dbReference type="AlphaFoldDB" id="A0A9N8EAW9"/>